<comment type="similarity">
    <text evidence="1 3">Belongs to the 5'-nucleotidase family.</text>
</comment>
<evidence type="ECO:0000256" key="1">
    <source>
        <dbReference type="ARBA" id="ARBA00006654"/>
    </source>
</evidence>
<dbReference type="PRINTS" id="PR01607">
    <property type="entry name" value="APYRASEFAMLY"/>
</dbReference>
<evidence type="ECO:0000256" key="2">
    <source>
        <dbReference type="ARBA" id="ARBA00022729"/>
    </source>
</evidence>
<dbReference type="InterPro" id="IPR036907">
    <property type="entry name" value="5'-Nucleotdase_C_sf"/>
</dbReference>
<dbReference type="RefSeq" id="XP_022818554.1">
    <property type="nucleotide sequence ID" value="XM_022962786.1"/>
</dbReference>
<evidence type="ECO:0000313" key="7">
    <source>
        <dbReference type="Proteomes" id="UP000301870"/>
    </source>
</evidence>
<dbReference type="InterPro" id="IPR006179">
    <property type="entry name" value="5_nucleotidase/apyrase"/>
</dbReference>
<dbReference type="PANTHER" id="PTHR11575">
    <property type="entry name" value="5'-NUCLEOTIDASE-RELATED"/>
    <property type="match status" value="1"/>
</dbReference>
<evidence type="ECO:0000256" key="3">
    <source>
        <dbReference type="RuleBase" id="RU362119"/>
    </source>
</evidence>
<dbReference type="SUPFAM" id="SSF55816">
    <property type="entry name" value="5'-nucleotidase (syn. UDP-sugar hydrolase), C-terminal domain"/>
    <property type="match status" value="1"/>
</dbReference>
<keyword evidence="3" id="KW-0547">Nucleotide-binding</keyword>
<dbReference type="InterPro" id="IPR008334">
    <property type="entry name" value="5'-Nucleotdase_C"/>
</dbReference>
<evidence type="ECO:0000313" key="9">
    <source>
        <dbReference type="RefSeq" id="XP_022818555.1"/>
    </source>
</evidence>
<sequence>MIIIVRSVRAMASFAAQAALRSRWSSLIESTSVDVPGEVTDGVRSVVGWLKQASLEVRQVGRRAVSQLAGRGMGDEVVIIHFNDVYNIEQTTNTEPVGGALRFSTAVKSLQHLNPLVLFSGDIFSPSMLSTFTKGEQMVPVLNEIGTHCAVFGNHDFDFGLEVLSGLVAQCNFPWLMSNVIDNETGRPLGDGKITHALMCNGHKIGFIGLVEQEWLETLATINPEEVTFIDFVQAGTKLATQLKQEGCEYVIALTHMRTPNDIKLAEGCNDIDLILGGHDHVYEVLHINNKYVVKSGTDFRQFSKISINFGDEGVQVDIAEMDVTCAYAEDLVLKEKTDKYSSMIEGKMDEVLGKICVPLEGRFSCIRRQECNLGNWICDILLAATGADLVVLNSGTFRSDQVHAAGDFTLRDLSTIIPMRDPLVVVEATGEVILQVLENSVSKYPSLEGRFPQVAGVSFAFDPSKPAGQRVAEQVVKIGDEYLQKEQVYRLAVKQYLHSGNDGFTMLPKCKILIPEDMCPEIGMAIQNHFAAINVRTGRSRPSKHRQSLVTLSRRHSLVKMLDGSELDGPPPLRRASSAAAEPMSHTGHHRLTRRASLDDLEQQSCELAPRLENRIIVLNKPEELQALIAERTRWESDTVIREVDDEGSP</sequence>
<evidence type="ECO:0000313" key="8">
    <source>
        <dbReference type="RefSeq" id="XP_022818554.1"/>
    </source>
</evidence>
<feature type="region of interest" description="Disordered" evidence="4">
    <location>
        <begin position="563"/>
        <end position="592"/>
    </location>
</feature>
<dbReference type="CDD" id="cd07406">
    <property type="entry name" value="MPP_CG11883_N"/>
    <property type="match status" value="1"/>
</dbReference>
<dbReference type="InterPro" id="IPR041821">
    <property type="entry name" value="CG11883_N"/>
</dbReference>
<dbReference type="OrthoDB" id="10252235at2759"/>
<dbReference type="InterPro" id="IPR004843">
    <property type="entry name" value="Calcineurin-like_PHP"/>
</dbReference>
<dbReference type="InterPro" id="IPR029052">
    <property type="entry name" value="Metallo-depent_PP-like"/>
</dbReference>
<evidence type="ECO:0000256" key="4">
    <source>
        <dbReference type="SAM" id="MobiDB-lite"/>
    </source>
</evidence>
<name>A0A9J7DYD5_SPOLT</name>
<reference evidence="8 9" key="1">
    <citation type="submission" date="2025-04" db="UniProtKB">
        <authorList>
            <consortium name="RefSeq"/>
        </authorList>
    </citation>
    <scope>IDENTIFICATION</scope>
    <source>
        <strain evidence="8 9">Ishihara</strain>
        <tissue evidence="8 9">Whole body</tissue>
    </source>
</reference>
<accession>A0A9J7DYD5</accession>
<proteinExistence type="inferred from homology"/>
<dbReference type="RefSeq" id="XP_022818555.1">
    <property type="nucleotide sequence ID" value="XM_022962787.1"/>
</dbReference>
<dbReference type="GO" id="GO:0016787">
    <property type="term" value="F:hydrolase activity"/>
    <property type="evidence" value="ECO:0007669"/>
    <property type="project" value="UniProtKB-KW"/>
</dbReference>
<keyword evidence="7" id="KW-1185">Reference proteome</keyword>
<feature type="domain" description="Calcineurin-like phosphoesterase" evidence="5">
    <location>
        <begin position="79"/>
        <end position="283"/>
    </location>
</feature>
<protein>
    <submittedName>
        <fullName evidence="8 9">Snake venom 5'-nucleotidase isoform X1</fullName>
    </submittedName>
</protein>
<dbReference type="GO" id="GO:0000166">
    <property type="term" value="F:nucleotide binding"/>
    <property type="evidence" value="ECO:0007669"/>
    <property type="project" value="UniProtKB-KW"/>
</dbReference>
<dbReference type="KEGG" id="sliu:111351020"/>
<dbReference type="Pfam" id="PF02872">
    <property type="entry name" value="5_nucleotid_C"/>
    <property type="match status" value="1"/>
</dbReference>
<gene>
    <name evidence="8 9" type="primary">LOC111351020</name>
</gene>
<dbReference type="AlphaFoldDB" id="A0A9J7DYD5"/>
<dbReference type="SUPFAM" id="SSF56300">
    <property type="entry name" value="Metallo-dependent phosphatases"/>
    <property type="match status" value="1"/>
</dbReference>
<keyword evidence="2" id="KW-0732">Signal</keyword>
<dbReference type="Gene3D" id="3.90.780.10">
    <property type="entry name" value="5'-Nucleotidase, C-terminal domain"/>
    <property type="match status" value="1"/>
</dbReference>
<organism evidence="7 8">
    <name type="scientific">Spodoptera litura</name>
    <name type="common">Asian cotton leafworm</name>
    <dbReference type="NCBI Taxonomy" id="69820"/>
    <lineage>
        <taxon>Eukaryota</taxon>
        <taxon>Metazoa</taxon>
        <taxon>Ecdysozoa</taxon>
        <taxon>Arthropoda</taxon>
        <taxon>Hexapoda</taxon>
        <taxon>Insecta</taxon>
        <taxon>Pterygota</taxon>
        <taxon>Neoptera</taxon>
        <taxon>Endopterygota</taxon>
        <taxon>Lepidoptera</taxon>
        <taxon>Glossata</taxon>
        <taxon>Ditrysia</taxon>
        <taxon>Noctuoidea</taxon>
        <taxon>Noctuidae</taxon>
        <taxon>Amphipyrinae</taxon>
        <taxon>Spodoptera</taxon>
    </lineage>
</organism>
<feature type="domain" description="5'-Nucleotidase C-terminal" evidence="6">
    <location>
        <begin position="367"/>
        <end position="508"/>
    </location>
</feature>
<dbReference type="GO" id="GO:0009166">
    <property type="term" value="P:nucleotide catabolic process"/>
    <property type="evidence" value="ECO:0007669"/>
    <property type="project" value="InterPro"/>
</dbReference>
<keyword evidence="3" id="KW-0378">Hydrolase</keyword>
<dbReference type="PANTHER" id="PTHR11575:SF48">
    <property type="entry name" value="5'-NUCLEOTIDASE"/>
    <property type="match status" value="1"/>
</dbReference>
<dbReference type="Proteomes" id="UP000301870">
    <property type="component" value="Chromosome 12"/>
</dbReference>
<evidence type="ECO:0000259" key="6">
    <source>
        <dbReference type="Pfam" id="PF02872"/>
    </source>
</evidence>
<dbReference type="Gene3D" id="3.60.21.10">
    <property type="match status" value="1"/>
</dbReference>
<dbReference type="Pfam" id="PF00149">
    <property type="entry name" value="Metallophos"/>
    <property type="match status" value="1"/>
</dbReference>
<dbReference type="GeneID" id="111351020"/>
<evidence type="ECO:0000259" key="5">
    <source>
        <dbReference type="Pfam" id="PF00149"/>
    </source>
</evidence>